<dbReference type="Pfam" id="PF01126">
    <property type="entry name" value="Heme_oxygenase"/>
    <property type="match status" value="1"/>
</dbReference>
<dbReference type="Proteomes" id="UP000006790">
    <property type="component" value="Chromosome 4"/>
</dbReference>
<dbReference type="FunFam" id="1.20.910.10:FF:000008">
    <property type="entry name" value="Heme oxygenase"/>
    <property type="match status" value="1"/>
</dbReference>
<keyword evidence="2 4" id="KW-0479">Metal-binding</keyword>
<dbReference type="InterPro" id="IPR002051">
    <property type="entry name" value="Haem_Oase"/>
</dbReference>
<feature type="binding site" description="axial binding residue" evidence="4">
    <location>
        <position position="43"/>
    </location>
    <ligand>
        <name>heme b</name>
        <dbReference type="ChEBI" id="CHEBI:60344"/>
    </ligand>
    <ligandPart>
        <name>Fe</name>
        <dbReference type="ChEBI" id="CHEBI:18248"/>
    </ligandPart>
</feature>
<name>G8JSM6_ERECY</name>
<evidence type="ECO:0000256" key="2">
    <source>
        <dbReference type="ARBA" id="ARBA00022723"/>
    </source>
</evidence>
<dbReference type="eggNOG" id="KOG4480">
    <property type="taxonomic scope" value="Eukaryota"/>
</dbReference>
<keyword evidence="5" id="KW-0472">Membrane</keyword>
<sequence length="326" mass="38139">MVYKETMNDSDSEIHSPAVGMIPSPTDVGALANRINFCTRDMHTKADAFVMGKMALAMRHGFIYRQGILAFYYIFHAVEQQIDRLLETPSTKEELQISAILRQFWCEEFRRSGRLLRDLEFFYHHEYPTQNELQQFLNDFELPPKLQRFVDFIRDKTMENPSTILAYCHVLYNALFAGGKVMRSNIYRNIGLFPKPKGISAAESSRNGTNFFTFSDDGVDEENKLRWQYKKNYELATREGLDENQKLEIIDVSIANFQAVMDILGEIGETNKKELMNIFSFKLLTFLSNEWRYNQKLSSEVKQALAIAVFFINFLMIYFTLRTIFW</sequence>
<dbReference type="OrthoDB" id="652091at2759"/>
<evidence type="ECO:0008006" key="8">
    <source>
        <dbReference type="Google" id="ProtNLM"/>
    </source>
</evidence>
<dbReference type="HOGENOM" id="CLU_049906_0_0_1"/>
<protein>
    <recommendedName>
        <fullName evidence="8">Heme oxygenase</fullName>
    </recommendedName>
</protein>
<dbReference type="GO" id="GO:0006979">
    <property type="term" value="P:response to oxidative stress"/>
    <property type="evidence" value="ECO:0007669"/>
    <property type="project" value="EnsemblFungi"/>
</dbReference>
<evidence type="ECO:0000313" key="6">
    <source>
        <dbReference type="EMBL" id="AET39748.1"/>
    </source>
</evidence>
<keyword evidence="7" id="KW-1185">Reference proteome</keyword>
<dbReference type="KEGG" id="erc:Ecym_4729"/>
<keyword evidence="5" id="KW-0812">Transmembrane</keyword>
<dbReference type="PANTHER" id="PTHR10720:SF0">
    <property type="entry name" value="HEME OXYGENASE"/>
    <property type="match status" value="1"/>
</dbReference>
<dbReference type="EMBL" id="CP002500">
    <property type="protein sequence ID" value="AET39748.1"/>
    <property type="molecule type" value="Genomic_DNA"/>
</dbReference>
<evidence type="ECO:0000256" key="5">
    <source>
        <dbReference type="SAM" id="Phobius"/>
    </source>
</evidence>
<keyword evidence="5" id="KW-1133">Transmembrane helix</keyword>
<accession>G8JSM6</accession>
<dbReference type="PIRSF" id="PIRSF000343">
    <property type="entry name" value="Haem_Oase"/>
    <property type="match status" value="1"/>
</dbReference>
<dbReference type="InParanoid" id="G8JSM6"/>
<dbReference type="InterPro" id="IPR016084">
    <property type="entry name" value="Haem_Oase-like_multi-hlx"/>
</dbReference>
<keyword evidence="1" id="KW-0349">Heme</keyword>
<dbReference type="GO" id="GO:0006788">
    <property type="term" value="P:heme oxidation"/>
    <property type="evidence" value="ECO:0007669"/>
    <property type="project" value="InterPro"/>
</dbReference>
<dbReference type="OMA" id="YYVFDAI"/>
<dbReference type="STRING" id="931890.G8JSM6"/>
<organism evidence="6 7">
    <name type="scientific">Eremothecium cymbalariae (strain CBS 270.75 / DBVPG 7215 / KCTC 17166 / NRRL Y-17582)</name>
    <name type="common">Yeast</name>
    <dbReference type="NCBI Taxonomy" id="931890"/>
    <lineage>
        <taxon>Eukaryota</taxon>
        <taxon>Fungi</taxon>
        <taxon>Dikarya</taxon>
        <taxon>Ascomycota</taxon>
        <taxon>Saccharomycotina</taxon>
        <taxon>Saccharomycetes</taxon>
        <taxon>Saccharomycetales</taxon>
        <taxon>Saccharomycetaceae</taxon>
        <taxon>Eremothecium</taxon>
    </lineage>
</organism>
<evidence type="ECO:0000256" key="4">
    <source>
        <dbReference type="PIRSR" id="PIRSR000343-2"/>
    </source>
</evidence>
<dbReference type="GO" id="GO:0004392">
    <property type="term" value="F:heme oxygenase (decyclizing) activity"/>
    <property type="evidence" value="ECO:0007669"/>
    <property type="project" value="EnsemblFungi"/>
</dbReference>
<dbReference type="PANTHER" id="PTHR10720">
    <property type="entry name" value="HEME OXYGENASE"/>
    <property type="match status" value="1"/>
</dbReference>
<keyword evidence="3 4" id="KW-0408">Iron</keyword>
<dbReference type="GO" id="GO:0046872">
    <property type="term" value="F:metal ion binding"/>
    <property type="evidence" value="ECO:0007669"/>
    <property type="project" value="UniProtKB-KW"/>
</dbReference>
<dbReference type="GO" id="GO:0042167">
    <property type="term" value="P:heme catabolic process"/>
    <property type="evidence" value="ECO:0007669"/>
    <property type="project" value="EnsemblFungi"/>
</dbReference>
<reference evidence="7" key="1">
    <citation type="journal article" date="2012" name="G3 (Bethesda)">
        <title>Pichia sorbitophila, an interspecies yeast hybrid reveals early steps of genome resolution following polyploidization.</title>
        <authorList>
            <person name="Leh Louis V."/>
            <person name="Despons L."/>
            <person name="Friedrich A."/>
            <person name="Martin T."/>
            <person name="Durrens P."/>
            <person name="Casaregola S."/>
            <person name="Neuveglise C."/>
            <person name="Fairhead C."/>
            <person name="Marck C."/>
            <person name="Cruz J.A."/>
            <person name="Straub M.L."/>
            <person name="Kugler V."/>
            <person name="Sacerdot C."/>
            <person name="Uzunov Z."/>
            <person name="Thierry A."/>
            <person name="Weiss S."/>
            <person name="Bleykasten C."/>
            <person name="De Montigny J."/>
            <person name="Jacques N."/>
            <person name="Jung P."/>
            <person name="Lemaire M."/>
            <person name="Mallet S."/>
            <person name="Morel G."/>
            <person name="Richard G.F."/>
            <person name="Sarkar A."/>
            <person name="Savel G."/>
            <person name="Schacherer J."/>
            <person name="Seret M.L."/>
            <person name="Talla E."/>
            <person name="Samson G."/>
            <person name="Jubin C."/>
            <person name="Poulain J."/>
            <person name="Vacherie B."/>
            <person name="Barbe V."/>
            <person name="Pelletier E."/>
            <person name="Sherman D.J."/>
            <person name="Westhof E."/>
            <person name="Weissenbach J."/>
            <person name="Baret P.V."/>
            <person name="Wincker P."/>
            <person name="Gaillardin C."/>
            <person name="Dujon B."/>
            <person name="Souciet J.L."/>
        </authorList>
    </citation>
    <scope>NUCLEOTIDE SEQUENCE [LARGE SCALE GENOMIC DNA]</scope>
    <source>
        <strain evidence="7">CBS 270.75 / DBVPG 7215 / KCTC 17166 / NRRL Y-17582</strain>
    </source>
</reference>
<dbReference type="GO" id="GO:0006879">
    <property type="term" value="P:intracellular iron ion homeostasis"/>
    <property type="evidence" value="ECO:0007669"/>
    <property type="project" value="EnsemblFungi"/>
</dbReference>
<dbReference type="GO" id="GO:0005783">
    <property type="term" value="C:endoplasmic reticulum"/>
    <property type="evidence" value="ECO:0007669"/>
    <property type="project" value="EnsemblFungi"/>
</dbReference>
<feature type="transmembrane region" description="Helical" evidence="5">
    <location>
        <begin position="304"/>
        <end position="321"/>
    </location>
</feature>
<dbReference type="RefSeq" id="XP_003646565.1">
    <property type="nucleotide sequence ID" value="XM_003646517.1"/>
</dbReference>
<evidence type="ECO:0000256" key="1">
    <source>
        <dbReference type="ARBA" id="ARBA00022617"/>
    </source>
</evidence>
<dbReference type="GeneID" id="11470233"/>
<dbReference type="FunCoup" id="G8JSM6">
    <property type="interactions" value="71"/>
</dbReference>
<evidence type="ECO:0000256" key="3">
    <source>
        <dbReference type="ARBA" id="ARBA00023004"/>
    </source>
</evidence>
<dbReference type="InterPro" id="IPR016053">
    <property type="entry name" value="Haem_Oase-like"/>
</dbReference>
<dbReference type="Gene3D" id="1.20.910.10">
    <property type="entry name" value="Heme oxygenase-like"/>
    <property type="match status" value="1"/>
</dbReference>
<dbReference type="AlphaFoldDB" id="G8JSM6"/>
<evidence type="ECO:0000313" key="7">
    <source>
        <dbReference type="Proteomes" id="UP000006790"/>
    </source>
</evidence>
<dbReference type="SUPFAM" id="SSF48613">
    <property type="entry name" value="Heme oxygenase-like"/>
    <property type="match status" value="1"/>
</dbReference>
<gene>
    <name evidence="6" type="ordered locus">Ecym_4729</name>
</gene>
<dbReference type="CDD" id="cd19165">
    <property type="entry name" value="HemeO"/>
    <property type="match status" value="1"/>
</dbReference>
<proteinExistence type="predicted"/>
<dbReference type="GO" id="GO:0005640">
    <property type="term" value="C:nuclear outer membrane"/>
    <property type="evidence" value="ECO:0007669"/>
    <property type="project" value="EnsemblFungi"/>
</dbReference>